<dbReference type="PANTHER" id="PTHR33112:SF12">
    <property type="entry name" value="HETEROKARYON INCOMPATIBILITY DOMAIN-CONTAINING PROTEIN"/>
    <property type="match status" value="1"/>
</dbReference>
<dbReference type="EMBL" id="CH476601">
    <property type="protein sequence ID" value="EAU33940.1"/>
    <property type="molecule type" value="Genomic_DNA"/>
</dbReference>
<gene>
    <name evidence="2" type="ORF">ATEG_06179</name>
</gene>
<dbReference type="Pfam" id="PF06985">
    <property type="entry name" value="HET"/>
    <property type="match status" value="1"/>
</dbReference>
<dbReference type="GeneID" id="4321539"/>
<proteinExistence type="predicted"/>
<dbReference type="STRING" id="341663.Q0CJF5"/>
<dbReference type="RefSeq" id="XP_001215357.1">
    <property type="nucleotide sequence ID" value="XM_001215357.1"/>
</dbReference>
<reference evidence="3" key="1">
    <citation type="submission" date="2005-09" db="EMBL/GenBank/DDBJ databases">
        <title>Annotation of the Aspergillus terreus NIH2624 genome.</title>
        <authorList>
            <person name="Birren B.W."/>
            <person name="Lander E.S."/>
            <person name="Galagan J.E."/>
            <person name="Nusbaum C."/>
            <person name="Devon K."/>
            <person name="Henn M."/>
            <person name="Ma L.-J."/>
            <person name="Jaffe D.B."/>
            <person name="Butler J."/>
            <person name="Alvarez P."/>
            <person name="Gnerre S."/>
            <person name="Grabherr M."/>
            <person name="Kleber M."/>
            <person name="Mauceli E.W."/>
            <person name="Brockman W."/>
            <person name="Rounsley S."/>
            <person name="Young S.K."/>
            <person name="LaButti K."/>
            <person name="Pushparaj V."/>
            <person name="DeCaprio D."/>
            <person name="Crawford M."/>
            <person name="Koehrsen M."/>
            <person name="Engels R."/>
            <person name="Montgomery P."/>
            <person name="Pearson M."/>
            <person name="Howarth C."/>
            <person name="Larson L."/>
            <person name="Luoma S."/>
            <person name="White J."/>
            <person name="Alvarado L."/>
            <person name="Kodira C.D."/>
            <person name="Zeng Q."/>
            <person name="Oleary S."/>
            <person name="Yandava C."/>
            <person name="Denning D.W."/>
            <person name="Nierman W.C."/>
            <person name="Milne T."/>
            <person name="Madden K."/>
        </authorList>
    </citation>
    <scope>NUCLEOTIDE SEQUENCE [LARGE SCALE GENOMIC DNA]</scope>
    <source>
        <strain evidence="3">NIH 2624 / FGSC A1156</strain>
    </source>
</reference>
<feature type="domain" description="Heterokaryon incompatibility" evidence="1">
    <location>
        <begin position="171"/>
        <end position="316"/>
    </location>
</feature>
<dbReference type="OrthoDB" id="405906at2759"/>
<dbReference type="InterPro" id="IPR010730">
    <property type="entry name" value="HET"/>
</dbReference>
<protein>
    <recommendedName>
        <fullName evidence="1">Heterokaryon incompatibility domain-containing protein</fullName>
    </recommendedName>
</protein>
<accession>Q0CJF5</accession>
<evidence type="ECO:0000259" key="1">
    <source>
        <dbReference type="Pfam" id="PF06985"/>
    </source>
</evidence>
<dbReference type="VEuPathDB" id="FungiDB:ATEG_06179"/>
<name>Q0CJF5_ASPTN</name>
<dbReference type="PANTHER" id="PTHR33112">
    <property type="entry name" value="DOMAIN PROTEIN, PUTATIVE-RELATED"/>
    <property type="match status" value="1"/>
</dbReference>
<organism evidence="2 3">
    <name type="scientific">Aspergillus terreus (strain NIH 2624 / FGSC A1156)</name>
    <dbReference type="NCBI Taxonomy" id="341663"/>
    <lineage>
        <taxon>Eukaryota</taxon>
        <taxon>Fungi</taxon>
        <taxon>Dikarya</taxon>
        <taxon>Ascomycota</taxon>
        <taxon>Pezizomycotina</taxon>
        <taxon>Eurotiomycetes</taxon>
        <taxon>Eurotiomycetidae</taxon>
        <taxon>Eurotiales</taxon>
        <taxon>Aspergillaceae</taxon>
        <taxon>Aspergillus</taxon>
        <taxon>Aspergillus subgen. Circumdati</taxon>
    </lineage>
</organism>
<dbReference type="OMA" id="CEDMEMP"/>
<dbReference type="eggNOG" id="ENOG502SKX3">
    <property type="taxonomic scope" value="Eukaryota"/>
</dbReference>
<sequence length="688" mass="78030">MAENLCSKCRKIPRPRYFTRNSNFPSQHIGTRERIQKNKASCSLCRLVSHALFDGPVRYPGTDKWKVGVIWDGTYYYFSTGFNEPDVRIGVIQEENQPLSPANYARAITDPRVSFSLIQSWLDLCEQHHQQGSELQQTLGEPAPSVIPGRLIDVHDACVVPTSGHREPPKYVTLSYVWGEATQYELTTGTKSQLMTSGFLDAVADRIPKTIRDAMAVVRKLGIRYLWVDALCIIQDDPQDKAKEIHRMDSIYEGSTFTLVAASGSHADAGLSAVSRRKGHQMVETIWPGVRMTAIHSLTDVIDNLKYGTRGWTFQEQILSSRILAFTDDIVYFRCHDCVWSENSRADATPDVSTSMGGPRSPDTIDLVSNPWQLYSEYLEKYSVRQLTKEEDIVNAMTGILLRISRKLECSLVYGLLTDSFEWGLLFSPTDYHRRAGFPSCSWAGWKGQVLCPWPEPDDFASESSESSDEDSFNVDRLTLQARETAAKNSWIVWYERPPQGAARLLCERDADPGRQREIKTRKHDLFKRRARMERSVMETRPTATLGHLRLPEYSVLQFWTVSLRLQIQEFPVPSAHRADIVNNKGNVCGQVKLPKGLRPAYGTSAEFILLLSTNVTEALVENPQRWNKVDSAGAMQMARGEPLELYKVMWIESHEGVSERVAVGEIEQRALRYAVESKPVWKEIILK</sequence>
<dbReference type="AlphaFoldDB" id="Q0CJF5"/>
<dbReference type="HOGENOM" id="CLU_003953_5_2_1"/>
<evidence type="ECO:0000313" key="2">
    <source>
        <dbReference type="EMBL" id="EAU33940.1"/>
    </source>
</evidence>
<evidence type="ECO:0000313" key="3">
    <source>
        <dbReference type="Proteomes" id="UP000007963"/>
    </source>
</evidence>
<dbReference type="Proteomes" id="UP000007963">
    <property type="component" value="Unassembled WGS sequence"/>
</dbReference>